<evidence type="ECO:0000256" key="1">
    <source>
        <dbReference type="SAM" id="Phobius"/>
    </source>
</evidence>
<keyword evidence="1" id="KW-0472">Membrane</keyword>
<feature type="transmembrane region" description="Helical" evidence="1">
    <location>
        <begin position="296"/>
        <end position="320"/>
    </location>
</feature>
<dbReference type="Proteomes" id="UP000000851">
    <property type="component" value="Chromosome"/>
</dbReference>
<dbReference type="HOGENOM" id="CLU_830780_0_0_11"/>
<organism evidence="2 3">
    <name type="scientific">Catenulispora acidiphila (strain DSM 44928 / JCM 14897 / NBRC 102108 / NRRL B-24433 / ID139908)</name>
    <dbReference type="NCBI Taxonomy" id="479433"/>
    <lineage>
        <taxon>Bacteria</taxon>
        <taxon>Bacillati</taxon>
        <taxon>Actinomycetota</taxon>
        <taxon>Actinomycetes</taxon>
        <taxon>Catenulisporales</taxon>
        <taxon>Catenulisporaceae</taxon>
        <taxon>Catenulispora</taxon>
    </lineage>
</organism>
<dbReference type="InParanoid" id="C7QKF7"/>
<accession>C7QKF7</accession>
<evidence type="ECO:0000313" key="2">
    <source>
        <dbReference type="EMBL" id="ACU77056.1"/>
    </source>
</evidence>
<gene>
    <name evidence="2" type="ordered locus">Caci_8233</name>
</gene>
<dbReference type="RefSeq" id="WP_015796781.1">
    <property type="nucleotide sequence ID" value="NC_013131.1"/>
</dbReference>
<proteinExistence type="predicted"/>
<keyword evidence="1" id="KW-0812">Transmembrane</keyword>
<feature type="transmembrane region" description="Helical" evidence="1">
    <location>
        <begin position="121"/>
        <end position="146"/>
    </location>
</feature>
<protein>
    <submittedName>
        <fullName evidence="2">Uncharacterized protein</fullName>
    </submittedName>
</protein>
<dbReference type="KEGG" id="cai:Caci_8233"/>
<dbReference type="Pfam" id="PF22564">
    <property type="entry name" value="HAAS"/>
    <property type="match status" value="1"/>
</dbReference>
<dbReference type="EMBL" id="CP001700">
    <property type="protein sequence ID" value="ACU77056.1"/>
    <property type="molecule type" value="Genomic_DNA"/>
</dbReference>
<dbReference type="NCBIfam" id="NF038403">
    <property type="entry name" value="perm_prefix_1"/>
    <property type="match status" value="1"/>
</dbReference>
<feature type="transmembrane region" description="Helical" evidence="1">
    <location>
        <begin position="267"/>
        <end position="284"/>
    </location>
</feature>
<feature type="transmembrane region" description="Helical" evidence="1">
    <location>
        <begin position="81"/>
        <end position="101"/>
    </location>
</feature>
<sequence length="334" mass="34600">MTYRSVEGYLDDLAWRLRVGIRGRRRIVSEVAAHLADAIAEEEAAGHTPQAAARRATARFGAPEEVAAEFNRDCALHSARVAAWALVVGVVAAVGAAGLANQGGAPVVPWPNQAVYYAGPVLLGQVAAMCAGTAFLIAVIAPRVLGRAPGTLATAVRAQAVAVLALLPIGVVAAGNIARSSWTLGAVSALAALAVPVAMVLSVRALLRVGTVSGGSSTLDVIADCSEVLAARWMWSARLFELVTRTWATAAARMPHLMSWLEMRRHPWRSAVTISVAAGVALKAPDLLKGDVDLPAAAIEAVAAFVGYCLFSALLGLRAAQPVGARTRSRAEAV</sequence>
<evidence type="ECO:0000313" key="3">
    <source>
        <dbReference type="Proteomes" id="UP000000851"/>
    </source>
</evidence>
<name>C7QKF7_CATAD</name>
<dbReference type="InterPro" id="IPR047928">
    <property type="entry name" value="Perm_prefix_1"/>
</dbReference>
<feature type="transmembrane region" description="Helical" evidence="1">
    <location>
        <begin position="158"/>
        <end position="178"/>
    </location>
</feature>
<keyword evidence="3" id="KW-1185">Reference proteome</keyword>
<reference evidence="2 3" key="1">
    <citation type="journal article" date="2009" name="Stand. Genomic Sci.">
        <title>Complete genome sequence of Catenulispora acidiphila type strain (ID 139908).</title>
        <authorList>
            <person name="Copeland A."/>
            <person name="Lapidus A."/>
            <person name="Glavina Del Rio T."/>
            <person name="Nolan M."/>
            <person name="Lucas S."/>
            <person name="Chen F."/>
            <person name="Tice H."/>
            <person name="Cheng J.F."/>
            <person name="Bruce D."/>
            <person name="Goodwin L."/>
            <person name="Pitluck S."/>
            <person name="Mikhailova N."/>
            <person name="Pati A."/>
            <person name="Ivanova N."/>
            <person name="Mavromatis K."/>
            <person name="Chen A."/>
            <person name="Palaniappan K."/>
            <person name="Chain P."/>
            <person name="Land M."/>
            <person name="Hauser L."/>
            <person name="Chang Y.J."/>
            <person name="Jeffries C.D."/>
            <person name="Chertkov O."/>
            <person name="Brettin T."/>
            <person name="Detter J.C."/>
            <person name="Han C."/>
            <person name="Ali Z."/>
            <person name="Tindall B.J."/>
            <person name="Goker M."/>
            <person name="Bristow J."/>
            <person name="Eisen J.A."/>
            <person name="Markowitz V."/>
            <person name="Hugenholtz P."/>
            <person name="Kyrpides N.C."/>
            <person name="Klenk H.P."/>
        </authorList>
    </citation>
    <scope>NUCLEOTIDE SEQUENCE [LARGE SCALE GENOMIC DNA]</scope>
    <source>
        <strain evidence="3">DSM 44928 / JCM 14897 / NBRC 102108 / NRRL B-24433 / ID139908</strain>
    </source>
</reference>
<keyword evidence="1" id="KW-1133">Transmembrane helix</keyword>
<dbReference type="AlphaFoldDB" id="C7QKF7"/>
<feature type="transmembrane region" description="Helical" evidence="1">
    <location>
        <begin position="184"/>
        <end position="207"/>
    </location>
</feature>